<proteinExistence type="predicted"/>
<protein>
    <recommendedName>
        <fullName evidence="2">Methyltransferase type 11 domain-containing protein</fullName>
    </recommendedName>
</protein>
<evidence type="ECO:0000259" key="2">
    <source>
        <dbReference type="Pfam" id="PF08241"/>
    </source>
</evidence>
<evidence type="ECO:0000313" key="3">
    <source>
        <dbReference type="EMBL" id="PZN77493.1"/>
    </source>
</evidence>
<dbReference type="SUPFAM" id="SSF53335">
    <property type="entry name" value="S-adenosyl-L-methionine-dependent methyltransferases"/>
    <property type="match status" value="1"/>
</dbReference>
<dbReference type="PANTHER" id="PTHR44809">
    <property type="match status" value="1"/>
</dbReference>
<comment type="caution">
    <text evidence="3">The sequence shown here is derived from an EMBL/GenBank/DDBJ whole genome shotgun (WGS) entry which is preliminary data.</text>
</comment>
<dbReference type="PROSITE" id="PS50293">
    <property type="entry name" value="TPR_REGION"/>
    <property type="match status" value="2"/>
</dbReference>
<dbReference type="Gene3D" id="1.25.40.10">
    <property type="entry name" value="Tetratricopeptide repeat domain"/>
    <property type="match status" value="3"/>
</dbReference>
<dbReference type="Pfam" id="PF13414">
    <property type="entry name" value="TPR_11"/>
    <property type="match status" value="1"/>
</dbReference>
<dbReference type="InterPro" id="IPR013216">
    <property type="entry name" value="Methyltransf_11"/>
</dbReference>
<evidence type="ECO:0000256" key="1">
    <source>
        <dbReference type="PROSITE-ProRule" id="PRU00339"/>
    </source>
</evidence>
<dbReference type="InterPro" id="IPR052943">
    <property type="entry name" value="TMTC_O-mannosyl-trnsfr"/>
</dbReference>
<dbReference type="SMART" id="SM00028">
    <property type="entry name" value="TPR"/>
    <property type="match status" value="6"/>
</dbReference>
<dbReference type="Proteomes" id="UP000249396">
    <property type="component" value="Unassembled WGS sequence"/>
</dbReference>
<keyword evidence="1" id="KW-0802">TPR repeat</keyword>
<accession>A0A2W4R1T8</accession>
<dbReference type="Gene3D" id="3.40.50.150">
    <property type="entry name" value="Vaccinia Virus protein VP39"/>
    <property type="match status" value="1"/>
</dbReference>
<feature type="repeat" description="TPR" evidence="1">
    <location>
        <begin position="124"/>
        <end position="157"/>
    </location>
</feature>
<dbReference type="InterPro" id="IPR011990">
    <property type="entry name" value="TPR-like_helical_dom_sf"/>
</dbReference>
<dbReference type="InterPro" id="IPR029063">
    <property type="entry name" value="SAM-dependent_MTases_sf"/>
</dbReference>
<dbReference type="CDD" id="cd02440">
    <property type="entry name" value="AdoMet_MTases"/>
    <property type="match status" value="1"/>
</dbReference>
<feature type="repeat" description="TPR" evidence="1">
    <location>
        <begin position="158"/>
        <end position="191"/>
    </location>
</feature>
<feature type="repeat" description="TPR" evidence="1">
    <location>
        <begin position="90"/>
        <end position="123"/>
    </location>
</feature>
<dbReference type="InterPro" id="IPR019734">
    <property type="entry name" value="TPR_rpt"/>
</dbReference>
<feature type="domain" description="Methyltransferase type 11" evidence="2">
    <location>
        <begin position="294"/>
        <end position="386"/>
    </location>
</feature>
<dbReference type="Pfam" id="PF13181">
    <property type="entry name" value="TPR_8"/>
    <property type="match status" value="1"/>
</dbReference>
<gene>
    <name evidence="3" type="ORF">DM484_14480</name>
</gene>
<dbReference type="SUPFAM" id="SSF48452">
    <property type="entry name" value="TPR-like"/>
    <property type="match status" value="1"/>
</dbReference>
<reference evidence="3 4" key="1">
    <citation type="journal article" date="2018" name="Aquat. Microb. Ecol.">
        <title>Gammaproteobacterial methanotrophs dominate.</title>
        <authorList>
            <person name="Rissanen A.J."/>
            <person name="Saarenheimo J."/>
            <person name="Tiirola M."/>
            <person name="Peura S."/>
            <person name="Aalto S.L."/>
            <person name="Karvinen A."/>
            <person name="Nykanen H."/>
        </authorList>
    </citation>
    <scope>NUCLEOTIDE SEQUENCE [LARGE SCALE GENOMIC DNA]</scope>
    <source>
        <strain evidence="3">AMbin10</strain>
    </source>
</reference>
<dbReference type="Pfam" id="PF00515">
    <property type="entry name" value="TPR_1"/>
    <property type="match status" value="1"/>
</dbReference>
<dbReference type="GO" id="GO:0008757">
    <property type="term" value="F:S-adenosylmethionine-dependent methyltransferase activity"/>
    <property type="evidence" value="ECO:0007669"/>
    <property type="project" value="InterPro"/>
</dbReference>
<evidence type="ECO:0000313" key="4">
    <source>
        <dbReference type="Proteomes" id="UP000249396"/>
    </source>
</evidence>
<dbReference type="Pfam" id="PF08241">
    <property type="entry name" value="Methyltransf_11"/>
    <property type="match status" value="1"/>
</dbReference>
<name>A0A2W4R1T8_9GAMM</name>
<dbReference type="EMBL" id="QJPH01000334">
    <property type="protein sequence ID" value="PZN77493.1"/>
    <property type="molecule type" value="Genomic_DNA"/>
</dbReference>
<dbReference type="AlphaFoldDB" id="A0A2W4R1T8"/>
<dbReference type="PANTHER" id="PTHR44809:SF1">
    <property type="entry name" value="PROTEIN O-MANNOSYL-TRANSFERASE TMTC1"/>
    <property type="match status" value="1"/>
</dbReference>
<dbReference type="PROSITE" id="PS50005">
    <property type="entry name" value="TPR"/>
    <property type="match status" value="3"/>
</dbReference>
<organism evidence="3 4">
    <name type="scientific">Candidatus Methylumidiphilus alinenensis</name>
    <dbReference type="NCBI Taxonomy" id="2202197"/>
    <lineage>
        <taxon>Bacteria</taxon>
        <taxon>Pseudomonadati</taxon>
        <taxon>Pseudomonadota</taxon>
        <taxon>Gammaproteobacteria</taxon>
        <taxon>Methylococcales</taxon>
        <taxon>Candidatus Methylumidiphilus</taxon>
    </lineage>
</organism>
<sequence length="450" mass="49493">MNRQQRRALEKQNRQGRSSSLLYDVLNQAIKTHQEGNLAAAEKMYRSVLRSIPNQPDACHYLGVLFHQCGRSGEAIASINRAIMVSPNYTDAYNNLGNVYKETGDLEKATNAYRKVIELSPNHPAALNNWGVVLKDLGEYAEAIAVIQKAIELEPTKADYFQNLGNVFRLQGDLKKSAEACRQSIALQPYQADAYIGLWSTLYLDCDFDEAAKVLLQWLAFDPENAIAKHTYAAFKGGELVPERASDDYVQQTFDDFAGSFDQVLKRLDYRAPDLVAQAVSRVYPTPCKDLAVLDAGCGTGLCGPLLSPYAASLVGVDLSPKMLAKAEGRGVYDELTAAELVRYLGQRPVNFDLIVSADTLVYFGELGTFIQAAKNALRPGGHLVFTLEKGDCDEGFKLNIHGRYSHKQEYVESLIISSGMQISAIENEKLRNEGGVPVLGILVTAGLIL</sequence>